<comment type="subcellular location">
    <subcellularLocation>
        <location evidence="1">Golgi apparatus membrane</location>
        <topology evidence="1">Single-pass type IV membrane protein</topology>
    </subcellularLocation>
</comment>
<dbReference type="Pfam" id="PF08172">
    <property type="entry name" value="CASP_C"/>
    <property type="match status" value="1"/>
</dbReference>
<evidence type="ECO:0000256" key="9">
    <source>
        <dbReference type="ARBA" id="ARBA00023136"/>
    </source>
</evidence>
<evidence type="ECO:0000259" key="14">
    <source>
        <dbReference type="Pfam" id="PF25398"/>
    </source>
</evidence>
<dbReference type="InterPro" id="IPR012955">
    <property type="entry name" value="CASP_C"/>
</dbReference>
<evidence type="ECO:0000256" key="4">
    <source>
        <dbReference type="ARBA" id="ARBA00022448"/>
    </source>
</evidence>
<feature type="region of interest" description="Disordered" evidence="11">
    <location>
        <begin position="561"/>
        <end position="592"/>
    </location>
</feature>
<keyword evidence="7" id="KW-0333">Golgi apparatus</keyword>
<feature type="region of interest" description="Disordered" evidence="11">
    <location>
        <begin position="371"/>
        <end position="399"/>
    </location>
</feature>
<feature type="transmembrane region" description="Helical" evidence="12">
    <location>
        <begin position="650"/>
        <end position="672"/>
    </location>
</feature>
<keyword evidence="5 12" id="KW-0812">Transmembrane</keyword>
<dbReference type="GeneID" id="27686371"/>
<dbReference type="PANTHER" id="PTHR14043:SF2">
    <property type="entry name" value="HOMEOBOX PROTEIN CUT"/>
    <property type="match status" value="1"/>
</dbReference>
<sequence>MDDERLLAAVKAWQDINLPTLQLSLDAQGLEIVENQKEGLQSRKRLAEQTKEFKKIPDGEKIKELKGLLKAYQSEIDVITRRSKTAETAFLNLYKLLAEAPDPASLFETVSAQTAQLTELHSLQLANQQLRDELSQTKEQLAGMKKEEGGMATLKARLTRYEAMLDDMVNEKVAQKEAEMKVAMDEKIRIYKETEYSLQRQLSQMKDQMTSLQTTHEVTQARLVDHSQKYDEEVAAKLGELEIVMVDLDRANLKIAQLERDNDILKADLSKYRGDDVNGVEWQDPTVLSKKIQSLEADLSNHISEAEKLQATIRTKEADYVKRLSEMERDLARKTLEVAEYETKMVMYEDYDEIKRELDIVKSIEFDGLELDDNTDPLGTPTSPDLHSATPIDTTSSHSNSLERLLLSKNKKLQSMLTAAKLSLTNTQTELSDVSKRLEDAQREAENSKALVRKLEEDLAKIERFGGSARSSVGVIHGDGLSALVSGATLSPVVMPRSAEVSESSIVPILTSQRDRYRQRNAELEEQLRSHMATISDLRNEVERLKADNVKLYERMRYAQTFSSPDDDNGGSSNRRSRTSNHTSIDMAAYPSGSTGDVANKYRAAYETSLDPFAQFHTQEKARRVRDLNPADRAAFVFTRMVLSHRGMRWGFVIYCVGLHLLVWWVAFGGVITGDVKYGEGLEAKDQAPN</sequence>
<keyword evidence="8 10" id="KW-0175">Coiled coil</keyword>
<dbReference type="PANTHER" id="PTHR14043">
    <property type="entry name" value="CCAAT DISPLACEMENT PROTEIN-RELATED"/>
    <property type="match status" value="1"/>
</dbReference>
<dbReference type="InParanoid" id="A0A0L0HN36"/>
<dbReference type="InterPro" id="IPR057476">
    <property type="entry name" value="Cux_N"/>
</dbReference>
<feature type="compositionally biased region" description="Polar residues" evidence="11">
    <location>
        <begin position="380"/>
        <end position="399"/>
    </location>
</feature>
<organism evidence="15 16">
    <name type="scientific">Spizellomyces punctatus (strain DAOM BR117)</name>
    <dbReference type="NCBI Taxonomy" id="645134"/>
    <lineage>
        <taxon>Eukaryota</taxon>
        <taxon>Fungi</taxon>
        <taxon>Fungi incertae sedis</taxon>
        <taxon>Chytridiomycota</taxon>
        <taxon>Chytridiomycota incertae sedis</taxon>
        <taxon>Chytridiomycetes</taxon>
        <taxon>Spizellomycetales</taxon>
        <taxon>Spizellomycetaceae</taxon>
        <taxon>Spizellomyces</taxon>
    </lineage>
</organism>
<dbReference type="Pfam" id="PF25398">
    <property type="entry name" value="CUX1_N"/>
    <property type="match status" value="1"/>
</dbReference>
<dbReference type="EMBL" id="KQ257453">
    <property type="protein sequence ID" value="KND02340.1"/>
    <property type="molecule type" value="Genomic_DNA"/>
</dbReference>
<feature type="domain" description="Cux N-terminal" evidence="14">
    <location>
        <begin position="4"/>
        <end position="113"/>
    </location>
</feature>
<evidence type="ECO:0000256" key="11">
    <source>
        <dbReference type="SAM" id="MobiDB-lite"/>
    </source>
</evidence>
<feature type="compositionally biased region" description="Low complexity" evidence="11">
    <location>
        <begin position="570"/>
        <end position="584"/>
    </location>
</feature>
<dbReference type="GO" id="GO:0006891">
    <property type="term" value="P:intra-Golgi vesicle-mediated transport"/>
    <property type="evidence" value="ECO:0007669"/>
    <property type="project" value="InterPro"/>
</dbReference>
<feature type="coiled-coil region" evidence="10">
    <location>
        <begin position="30"/>
        <end position="82"/>
    </location>
</feature>
<evidence type="ECO:0000256" key="3">
    <source>
        <dbReference type="ARBA" id="ARBA00018691"/>
    </source>
</evidence>
<dbReference type="VEuPathDB" id="FungiDB:SPPG_02811"/>
<accession>A0A0L0HN36</accession>
<feature type="coiled-coil region" evidence="10">
    <location>
        <begin position="507"/>
        <end position="555"/>
    </location>
</feature>
<gene>
    <name evidence="15" type="ORF">SPPG_02811</name>
</gene>
<evidence type="ECO:0000259" key="13">
    <source>
        <dbReference type="Pfam" id="PF08172"/>
    </source>
</evidence>
<dbReference type="Proteomes" id="UP000053201">
    <property type="component" value="Unassembled WGS sequence"/>
</dbReference>
<evidence type="ECO:0000313" key="16">
    <source>
        <dbReference type="Proteomes" id="UP000053201"/>
    </source>
</evidence>
<reference evidence="15 16" key="1">
    <citation type="submission" date="2009-08" db="EMBL/GenBank/DDBJ databases">
        <title>The Genome Sequence of Spizellomyces punctatus strain DAOM BR117.</title>
        <authorList>
            <consortium name="The Broad Institute Genome Sequencing Platform"/>
            <person name="Russ C."/>
            <person name="Cuomo C."/>
            <person name="Shea T."/>
            <person name="Young S.K."/>
            <person name="Zeng Q."/>
            <person name="Koehrsen M."/>
            <person name="Haas B."/>
            <person name="Borodovsky M."/>
            <person name="Guigo R."/>
            <person name="Alvarado L."/>
            <person name="Berlin A."/>
            <person name="Bochicchio J."/>
            <person name="Borenstein D."/>
            <person name="Chapman S."/>
            <person name="Chen Z."/>
            <person name="Engels R."/>
            <person name="Freedman E."/>
            <person name="Gellesch M."/>
            <person name="Goldberg J."/>
            <person name="Griggs A."/>
            <person name="Gujja S."/>
            <person name="Heiman D."/>
            <person name="Hepburn T."/>
            <person name="Howarth C."/>
            <person name="Jen D."/>
            <person name="Larson L."/>
            <person name="Lewis B."/>
            <person name="Mehta T."/>
            <person name="Park D."/>
            <person name="Pearson M."/>
            <person name="Roberts A."/>
            <person name="Saif S."/>
            <person name="Shenoy N."/>
            <person name="Sisk P."/>
            <person name="Stolte C."/>
            <person name="Sykes S."/>
            <person name="Thomson T."/>
            <person name="Walk T."/>
            <person name="White J."/>
            <person name="Yandava C."/>
            <person name="Burger G."/>
            <person name="Gray M.W."/>
            <person name="Holland P.W.H."/>
            <person name="King N."/>
            <person name="Lang F.B.F."/>
            <person name="Roger A.J."/>
            <person name="Ruiz-Trillo I."/>
            <person name="Lander E."/>
            <person name="Nusbaum C."/>
        </authorList>
    </citation>
    <scope>NUCLEOTIDE SEQUENCE [LARGE SCALE GENOMIC DNA]</scope>
    <source>
        <strain evidence="15 16">DAOM BR117</strain>
    </source>
</reference>
<evidence type="ECO:0000256" key="10">
    <source>
        <dbReference type="SAM" id="Coils"/>
    </source>
</evidence>
<evidence type="ECO:0000256" key="2">
    <source>
        <dbReference type="ARBA" id="ARBA00006415"/>
    </source>
</evidence>
<dbReference type="OMA" id="WQQEGFN"/>
<dbReference type="eggNOG" id="KOG0963">
    <property type="taxonomic scope" value="Eukaryota"/>
</dbReference>
<name>A0A0L0HN36_SPIPD</name>
<feature type="coiled-coil region" evidence="10">
    <location>
        <begin position="424"/>
        <end position="465"/>
    </location>
</feature>
<proteinExistence type="inferred from homology"/>
<feature type="coiled-coil region" evidence="10">
    <location>
        <begin position="241"/>
        <end position="344"/>
    </location>
</feature>
<dbReference type="OrthoDB" id="10257567at2759"/>
<evidence type="ECO:0000313" key="15">
    <source>
        <dbReference type="EMBL" id="KND02340.1"/>
    </source>
</evidence>
<dbReference type="GO" id="GO:0000139">
    <property type="term" value="C:Golgi membrane"/>
    <property type="evidence" value="ECO:0007669"/>
    <property type="project" value="UniProtKB-SubCell"/>
</dbReference>
<keyword evidence="6 12" id="KW-1133">Transmembrane helix</keyword>
<evidence type="ECO:0000256" key="1">
    <source>
        <dbReference type="ARBA" id="ARBA00004409"/>
    </source>
</evidence>
<feature type="domain" description="CASP C-terminal" evidence="13">
    <location>
        <begin position="434"/>
        <end position="666"/>
    </location>
</feature>
<protein>
    <recommendedName>
        <fullName evidence="3">Protein CASP</fullName>
    </recommendedName>
</protein>
<comment type="similarity">
    <text evidence="2">Belongs to the CASP family.</text>
</comment>
<evidence type="ECO:0000256" key="12">
    <source>
        <dbReference type="SAM" id="Phobius"/>
    </source>
</evidence>
<evidence type="ECO:0000256" key="6">
    <source>
        <dbReference type="ARBA" id="ARBA00022989"/>
    </source>
</evidence>
<evidence type="ECO:0000256" key="5">
    <source>
        <dbReference type="ARBA" id="ARBA00022692"/>
    </source>
</evidence>
<evidence type="ECO:0000256" key="7">
    <source>
        <dbReference type="ARBA" id="ARBA00023034"/>
    </source>
</evidence>
<feature type="coiled-coil region" evidence="10">
    <location>
        <begin position="120"/>
        <end position="171"/>
    </location>
</feature>
<keyword evidence="4" id="KW-0813">Transport</keyword>
<evidence type="ECO:0000256" key="8">
    <source>
        <dbReference type="ARBA" id="ARBA00023054"/>
    </source>
</evidence>
<dbReference type="FunCoup" id="A0A0L0HN36">
    <property type="interactions" value="116"/>
</dbReference>
<keyword evidence="16" id="KW-1185">Reference proteome</keyword>
<dbReference type="RefSeq" id="XP_016610379.1">
    <property type="nucleotide sequence ID" value="XM_016751097.1"/>
</dbReference>
<dbReference type="AlphaFoldDB" id="A0A0L0HN36"/>
<keyword evidence="9 12" id="KW-0472">Membrane</keyword>
<dbReference type="STRING" id="645134.A0A0L0HN36"/>